<sequence>AGLHTTVGQINADQKGWIGRYFDLKYQQNIPDANSILGQDFAGGQLGLMQGDTFTLALTDPTNADLGTGSVLRANRIWDDIKGLNDSSANTYKGRYAAQEEKLFAVLDRLRGVSFPAPTAAYPTTTNGNLTTLARDFSRAASMVKQLDDVEIMHIQQGGYDTHNNQGSSTGAQARLFQNLSDTLAAFYDDLGAYQNDVVVVVQTEFGRTAKQNQNGGTDHGQASCWMAFGGSVKGGIYGNYPGLEAANLESGRYLKPTIDYRDIFSELLGVKHLGAANPELAFPSYAGPVTPLDFLV</sequence>
<dbReference type="AlphaFoldDB" id="A0A3B0X292"/>
<proteinExistence type="predicted"/>
<accession>A0A3B0X292</accession>
<name>A0A3B0X292_9ZZZZ</name>
<feature type="non-terminal residue" evidence="1">
    <location>
        <position position="1"/>
    </location>
</feature>
<dbReference type="PANTHER" id="PTHR43737">
    <property type="entry name" value="BLL7424 PROTEIN"/>
    <property type="match status" value="1"/>
</dbReference>
<dbReference type="EMBL" id="UOFH01000216">
    <property type="protein sequence ID" value="VAW62358.1"/>
    <property type="molecule type" value="Genomic_DNA"/>
</dbReference>
<dbReference type="Pfam" id="PF07394">
    <property type="entry name" value="DUF1501"/>
    <property type="match status" value="1"/>
</dbReference>
<evidence type="ECO:0000313" key="1">
    <source>
        <dbReference type="EMBL" id="VAW62358.1"/>
    </source>
</evidence>
<evidence type="ECO:0008006" key="2">
    <source>
        <dbReference type="Google" id="ProtNLM"/>
    </source>
</evidence>
<organism evidence="1">
    <name type="scientific">hydrothermal vent metagenome</name>
    <dbReference type="NCBI Taxonomy" id="652676"/>
    <lineage>
        <taxon>unclassified sequences</taxon>
        <taxon>metagenomes</taxon>
        <taxon>ecological metagenomes</taxon>
    </lineage>
</organism>
<dbReference type="PANTHER" id="PTHR43737:SF1">
    <property type="entry name" value="DUF1501 DOMAIN-CONTAINING PROTEIN"/>
    <property type="match status" value="1"/>
</dbReference>
<gene>
    <name evidence="1" type="ORF">MNBD_GAMMA08-2609</name>
</gene>
<dbReference type="InterPro" id="IPR010869">
    <property type="entry name" value="DUF1501"/>
</dbReference>
<reference evidence="1" key="1">
    <citation type="submission" date="2018-06" db="EMBL/GenBank/DDBJ databases">
        <authorList>
            <person name="Zhirakovskaya E."/>
        </authorList>
    </citation>
    <scope>NUCLEOTIDE SEQUENCE</scope>
</reference>
<protein>
    <recommendedName>
        <fullName evidence="2">DUF1501 domain-containing protein</fullName>
    </recommendedName>
</protein>